<name>A0A9E7I408_9LILI</name>
<gene>
    <name evidence="1" type="ORF">MUK42_08620</name>
</gene>
<evidence type="ECO:0000313" key="1">
    <source>
        <dbReference type="EMBL" id="URE42257.1"/>
    </source>
</evidence>
<reference evidence="1" key="1">
    <citation type="submission" date="2022-05" db="EMBL/GenBank/DDBJ databases">
        <title>The Musa troglodytarum L. genome provides insights into the mechanism of non-climacteric behaviour and enrichment of carotenoids.</title>
        <authorList>
            <person name="Wang J."/>
        </authorList>
    </citation>
    <scope>NUCLEOTIDE SEQUENCE</scope>
    <source>
        <tissue evidence="1">Leaf</tissue>
    </source>
</reference>
<proteinExistence type="predicted"/>
<dbReference type="EMBL" id="CP097511">
    <property type="protein sequence ID" value="URE42257.1"/>
    <property type="molecule type" value="Genomic_DNA"/>
</dbReference>
<evidence type="ECO:0000313" key="2">
    <source>
        <dbReference type="Proteomes" id="UP001055439"/>
    </source>
</evidence>
<organism evidence="1 2">
    <name type="scientific">Musa troglodytarum</name>
    <name type="common">fe'i banana</name>
    <dbReference type="NCBI Taxonomy" id="320322"/>
    <lineage>
        <taxon>Eukaryota</taxon>
        <taxon>Viridiplantae</taxon>
        <taxon>Streptophyta</taxon>
        <taxon>Embryophyta</taxon>
        <taxon>Tracheophyta</taxon>
        <taxon>Spermatophyta</taxon>
        <taxon>Magnoliopsida</taxon>
        <taxon>Liliopsida</taxon>
        <taxon>Zingiberales</taxon>
        <taxon>Musaceae</taxon>
        <taxon>Musa</taxon>
    </lineage>
</organism>
<sequence length="173" mass="19097">MVSPYELLSTIEMSLPGSSSSTSPQRIELILAMGSSIPAVKSLFPNRPFRPPHSPRIQEAFTPPSPLYLLGFPTTDIKWKGAMVSPHKLLSVDERGGSLYCRRTRRLTVLSIELINARSCLNSTLKSHLFYRVLGCRVPGGPMGFNSNSKKPGLRIRPQPGSTTPVCKFSMLR</sequence>
<protein>
    <submittedName>
        <fullName evidence="1">Uncharacterized protein</fullName>
    </submittedName>
</protein>
<dbReference type="OrthoDB" id="10636506at2759"/>
<dbReference type="AlphaFoldDB" id="A0A9E7I408"/>
<accession>A0A9E7I408</accession>
<dbReference type="Proteomes" id="UP001055439">
    <property type="component" value="Chromosome 9"/>
</dbReference>
<keyword evidence="2" id="KW-1185">Reference proteome</keyword>